<keyword evidence="1" id="KW-0732">Signal</keyword>
<dbReference type="EMBL" id="AJ459812">
    <property type="protein sequence ID" value="CAD30856.1"/>
    <property type="molecule type" value="mRNA"/>
</dbReference>
<evidence type="ECO:0000256" key="1">
    <source>
        <dbReference type="SAM" id="SignalP"/>
    </source>
</evidence>
<name>Q8MMH2_PIMHY</name>
<protein>
    <submittedName>
        <fullName evidence="2">Venom protein 3</fullName>
    </submittedName>
</protein>
<feature type="chain" id="PRO_5004312564" evidence="1">
    <location>
        <begin position="24"/>
        <end position="312"/>
    </location>
</feature>
<reference evidence="2" key="1">
    <citation type="submission" date="2002-05" db="EMBL/GenBank/DDBJ databases">
        <authorList>
            <person name="Parkinson N.M."/>
        </authorList>
    </citation>
    <scope>NUCLEOTIDE SEQUENCE</scope>
    <source>
        <tissue evidence="2">Venom secretory</tissue>
    </source>
</reference>
<reference evidence="2" key="2">
    <citation type="journal article" name="Insect Biochem. Mol. Biol.">
        <title>Analysis of venom constituents from the parasitoid wasp Pimpla hypochondriaca and cloning of a cDNA encoding a venom protein.</title>
        <authorList>
            <person name="Parkinson N.M."/>
            <person name="Richards E.H."/>
            <person name="Conyers C."/>
            <person name="Smith I.R."/>
            <person name="Edwards J.P."/>
        </authorList>
    </citation>
    <scope>NUCLEOTIDE SEQUENCE</scope>
    <source>
        <tissue evidence="2">Venom secretory</tissue>
    </source>
</reference>
<organism evidence="2">
    <name type="scientific">Pimpla hypochondriaca</name>
    <name type="common">Parasitoid wasp</name>
    <dbReference type="NCBI Taxonomy" id="135724"/>
    <lineage>
        <taxon>Eukaryota</taxon>
        <taxon>Metazoa</taxon>
        <taxon>Ecdysozoa</taxon>
        <taxon>Arthropoda</taxon>
        <taxon>Hexapoda</taxon>
        <taxon>Insecta</taxon>
        <taxon>Pterygota</taxon>
        <taxon>Neoptera</taxon>
        <taxon>Endopterygota</taxon>
        <taxon>Hymenoptera</taxon>
        <taxon>Apocrita</taxon>
        <taxon>Ichneumonoidea</taxon>
        <taxon>Ichneumonidae</taxon>
        <taxon>Pimplinae</taxon>
        <taxon>Pimplini</taxon>
        <taxon>Pimpla</taxon>
    </lineage>
</organism>
<gene>
    <name evidence="2" type="primary">vpr3</name>
</gene>
<accession>Q8MMH2</accession>
<evidence type="ECO:0000313" key="2">
    <source>
        <dbReference type="EMBL" id="CAD30856.1"/>
    </source>
</evidence>
<dbReference type="AlphaFoldDB" id="Q8MMH2"/>
<feature type="signal peptide" evidence="1">
    <location>
        <begin position="1"/>
        <end position="23"/>
    </location>
</feature>
<sequence>MSTFGYVITLVVLITILQCQVQADSDIYLLGHNTRVWLAEQDSKRNMHYKPQPPETVKEAFDSVKKDLGGVMHILGSAKEIKTLSILVLVETKNDPCPHEPAARKKYIHRHILRIAAFWNEVNVVLNQAIQDPIVQIRIAGIVIPDNEDAGYSYAFSKNVHRFLKPFGSELLKAYDTLNDQLFGWSAATNNFFNANNFNVIATMYHLDSAGLFNYSWSMRFNNCEGKNRRPPACGLIFYNDSYGVSRAVGEVAHLLGREYSGNTAKVYQASDISADDVAAIRRNLKSMSCWDKPNENWKPGKPLPPIFFKDL</sequence>
<proteinExistence type="evidence at transcript level"/>